<evidence type="ECO:0000259" key="2">
    <source>
        <dbReference type="PROSITE" id="PS50835"/>
    </source>
</evidence>
<evidence type="ECO:0000313" key="4">
    <source>
        <dbReference type="Proteomes" id="UP001195483"/>
    </source>
</evidence>
<dbReference type="InterPro" id="IPR003599">
    <property type="entry name" value="Ig_sub"/>
</dbReference>
<dbReference type="Proteomes" id="UP001195483">
    <property type="component" value="Unassembled WGS sequence"/>
</dbReference>
<reference evidence="3" key="3">
    <citation type="submission" date="2023-05" db="EMBL/GenBank/DDBJ databases">
        <authorList>
            <person name="Smith C.H."/>
        </authorList>
    </citation>
    <scope>NUCLEOTIDE SEQUENCE</scope>
    <source>
        <strain evidence="3">CHS0354</strain>
        <tissue evidence="3">Mantle</tissue>
    </source>
</reference>
<reference evidence="3" key="1">
    <citation type="journal article" date="2021" name="Genome Biol. Evol.">
        <title>A High-Quality Reference Genome for a Parasitic Bivalve with Doubly Uniparental Inheritance (Bivalvia: Unionida).</title>
        <authorList>
            <person name="Smith C.H."/>
        </authorList>
    </citation>
    <scope>NUCLEOTIDE SEQUENCE</scope>
    <source>
        <strain evidence="3">CHS0354</strain>
    </source>
</reference>
<feature type="compositionally biased region" description="Polar residues" evidence="1">
    <location>
        <begin position="94"/>
        <end position="106"/>
    </location>
</feature>
<dbReference type="SMART" id="SM00409">
    <property type="entry name" value="IG"/>
    <property type="match status" value="1"/>
</dbReference>
<dbReference type="PROSITE" id="PS50835">
    <property type="entry name" value="IG_LIKE"/>
    <property type="match status" value="1"/>
</dbReference>
<name>A0AAE0SSD0_9BIVA</name>
<feature type="domain" description="Ig-like" evidence="2">
    <location>
        <begin position="145"/>
        <end position="238"/>
    </location>
</feature>
<protein>
    <recommendedName>
        <fullName evidence="2">Ig-like domain-containing protein</fullName>
    </recommendedName>
</protein>
<dbReference type="InterPro" id="IPR013098">
    <property type="entry name" value="Ig_I-set"/>
</dbReference>
<sequence>MSNIYTEGTTGAGMTTGMRTSKQNIITTPNISEATHNTISTMSSNQRVIPGVVSTTTPEVSAATYNIITTMPSNQTVIQGVVSTTTPETSTPTHNTISTMPSNQTAIPGVVSTTTPEVSAETHNTISTMPSNQSVVQRLVSTTVPLTVSVDNGETMFLQVGSDATIMCSASGSGVKNIVWIGPTGNTLTNNTKYTVTLYNINTGKSTLTIFALSTYDSGSYKCRATGGSGSTAQDSIILNVQGN</sequence>
<accession>A0AAE0SSD0</accession>
<dbReference type="AlphaFoldDB" id="A0AAE0SSD0"/>
<reference evidence="3" key="2">
    <citation type="journal article" date="2021" name="Genome Biol. Evol.">
        <title>Developing a high-quality reference genome for a parasitic bivalve with doubly uniparental inheritance (Bivalvia: Unionida).</title>
        <authorList>
            <person name="Smith C.H."/>
        </authorList>
    </citation>
    <scope>NUCLEOTIDE SEQUENCE</scope>
    <source>
        <strain evidence="3">CHS0354</strain>
        <tissue evidence="3">Mantle</tissue>
    </source>
</reference>
<comment type="caution">
    <text evidence="3">The sequence shown here is derived from an EMBL/GenBank/DDBJ whole genome shotgun (WGS) entry which is preliminary data.</text>
</comment>
<dbReference type="SUPFAM" id="SSF48726">
    <property type="entry name" value="Immunoglobulin"/>
    <property type="match status" value="1"/>
</dbReference>
<dbReference type="InterPro" id="IPR013783">
    <property type="entry name" value="Ig-like_fold"/>
</dbReference>
<dbReference type="InterPro" id="IPR007110">
    <property type="entry name" value="Ig-like_dom"/>
</dbReference>
<dbReference type="Pfam" id="PF07679">
    <property type="entry name" value="I-set"/>
    <property type="match status" value="1"/>
</dbReference>
<organism evidence="3 4">
    <name type="scientific">Potamilus streckersoni</name>
    <dbReference type="NCBI Taxonomy" id="2493646"/>
    <lineage>
        <taxon>Eukaryota</taxon>
        <taxon>Metazoa</taxon>
        <taxon>Spiralia</taxon>
        <taxon>Lophotrochozoa</taxon>
        <taxon>Mollusca</taxon>
        <taxon>Bivalvia</taxon>
        <taxon>Autobranchia</taxon>
        <taxon>Heteroconchia</taxon>
        <taxon>Palaeoheterodonta</taxon>
        <taxon>Unionida</taxon>
        <taxon>Unionoidea</taxon>
        <taxon>Unionidae</taxon>
        <taxon>Ambleminae</taxon>
        <taxon>Lampsilini</taxon>
        <taxon>Potamilus</taxon>
    </lineage>
</organism>
<dbReference type="Gene3D" id="2.60.40.10">
    <property type="entry name" value="Immunoglobulins"/>
    <property type="match status" value="1"/>
</dbReference>
<evidence type="ECO:0000313" key="3">
    <source>
        <dbReference type="EMBL" id="KAK3596738.1"/>
    </source>
</evidence>
<gene>
    <name evidence="3" type="ORF">CHS0354_036362</name>
</gene>
<dbReference type="InterPro" id="IPR003598">
    <property type="entry name" value="Ig_sub2"/>
</dbReference>
<dbReference type="InterPro" id="IPR036179">
    <property type="entry name" value="Ig-like_dom_sf"/>
</dbReference>
<evidence type="ECO:0000256" key="1">
    <source>
        <dbReference type="SAM" id="MobiDB-lite"/>
    </source>
</evidence>
<feature type="region of interest" description="Disordered" evidence="1">
    <location>
        <begin position="85"/>
        <end position="106"/>
    </location>
</feature>
<proteinExistence type="predicted"/>
<dbReference type="EMBL" id="JAEAOA010002129">
    <property type="protein sequence ID" value="KAK3596738.1"/>
    <property type="molecule type" value="Genomic_DNA"/>
</dbReference>
<dbReference type="SMART" id="SM00408">
    <property type="entry name" value="IGc2"/>
    <property type="match status" value="1"/>
</dbReference>
<keyword evidence="4" id="KW-1185">Reference proteome</keyword>